<protein>
    <submittedName>
        <fullName evidence="2">Uncharacterized protein</fullName>
    </submittedName>
</protein>
<evidence type="ECO:0000313" key="3">
    <source>
        <dbReference type="Proteomes" id="UP000184330"/>
    </source>
</evidence>
<accession>A0A1L7WZE8</accession>
<feature type="compositionally biased region" description="Basic and acidic residues" evidence="1">
    <location>
        <begin position="780"/>
        <end position="825"/>
    </location>
</feature>
<reference evidence="2 3" key="1">
    <citation type="submission" date="2016-03" db="EMBL/GenBank/DDBJ databases">
        <authorList>
            <person name="Ploux O."/>
        </authorList>
    </citation>
    <scope>NUCLEOTIDE SEQUENCE [LARGE SCALE GENOMIC DNA]</scope>
    <source>
        <strain evidence="2 3">UAMH 11012</strain>
    </source>
</reference>
<keyword evidence="3" id="KW-1185">Reference proteome</keyword>
<dbReference type="AlphaFoldDB" id="A0A1L7WZE8"/>
<name>A0A1L7WZE8_9HELO</name>
<dbReference type="PANTHER" id="PTHR36587:SF2">
    <property type="entry name" value="EXPRESSION SITE-ASSOCIATED GENE 3 (ESAG3)-LIKE PROTEIN"/>
    <property type="match status" value="1"/>
</dbReference>
<dbReference type="EMBL" id="FJOG01000011">
    <property type="protein sequence ID" value="CZR58143.1"/>
    <property type="molecule type" value="Genomic_DNA"/>
</dbReference>
<feature type="region of interest" description="Disordered" evidence="1">
    <location>
        <begin position="740"/>
        <end position="825"/>
    </location>
</feature>
<dbReference type="CDD" id="cd22997">
    <property type="entry name" value="GT_LH"/>
    <property type="match status" value="1"/>
</dbReference>
<dbReference type="Proteomes" id="UP000184330">
    <property type="component" value="Unassembled WGS sequence"/>
</dbReference>
<gene>
    <name evidence="2" type="ORF">PAC_08034</name>
</gene>
<feature type="compositionally biased region" description="Gly residues" evidence="1">
    <location>
        <begin position="1"/>
        <end position="11"/>
    </location>
</feature>
<organism evidence="2 3">
    <name type="scientific">Phialocephala subalpina</name>
    <dbReference type="NCBI Taxonomy" id="576137"/>
    <lineage>
        <taxon>Eukaryota</taxon>
        <taxon>Fungi</taxon>
        <taxon>Dikarya</taxon>
        <taxon>Ascomycota</taxon>
        <taxon>Pezizomycotina</taxon>
        <taxon>Leotiomycetes</taxon>
        <taxon>Helotiales</taxon>
        <taxon>Mollisiaceae</taxon>
        <taxon>Phialocephala</taxon>
        <taxon>Phialocephala fortinii species complex</taxon>
    </lineage>
</organism>
<dbReference type="PANTHER" id="PTHR36587">
    <property type="entry name" value="EXPRESSION SITE-ASSOCIATED GENE 3 (ESAG3)-LIKE PROTEIN"/>
    <property type="match status" value="1"/>
</dbReference>
<sequence length="825" mass="90570">MQYGVLPGGGSPKRPKKSPGRLVASHLYNQVRRPSRFRGRLLFTIFGLTGILCLVYGRQHTVDLSRTASAIKEYIPDSITDVLAQYGDFEEQRWDDGVDPENTTQMIIKKPKFHLLIPANKPTENLCKTLMSAAILNYPPPTLISYGNKGHDERPGADIVSNIFNFLHGKEAHDDDLILIVEEDAWFQLPAEVTINRFFHGLRDSNDKLLDKYGEVKYNDSSARTSEQNQKYSTKVLFGSTKECSNGISDPACYSIPESPLPKDIYGDETDRHPEGKYNRPRYMSSSMAMGRVADLRPIYKEAIEMLEFEDIGKRGSQYIFSQIFGEQEYARTLSLASAGNGPSKWRSWLMAVLSKPHNPSVNPPNITLNAEKQYEFGIGLDHFSWIFQVMNNSAEDVRFVRFNHPSVIASPSRISAKAFKNPIRLSSDLSLAPPPFFQNQISAANPDPPLTELDNMHDDTALWTDIELSTNVIVPGSSVPASLNFHGSEYLLDGVMWEKMWFHPNARALMRQYIRSPDGPLAASAAAEGGDKWWDLRGGKGGFWTDRGEWLEWNEVCGAFDDKVFGDGKGEFMREKEEVGGQKAVYKFGQLVQGKPPKTKPGNLDKHKGLLGEAMKSGGEPQAGDTVQGEVITINPGTGEIQNSLLGEAVETQIKSQLDEIQASQEALNSHKAVLGDASKAGEGTKAGKLMAVGEAMPIGHEMQAAQGMNSAQGTNNVQVMDVGAGMQIGGTMNLAEATKPEDSTNEAFDSGASSGGHKPDVVVAGGKDNTADGSDLEDEKKAEEILKNLDEKESNDSKLGEKEQGKDSREGNEGVKSTEEKKG</sequence>
<proteinExistence type="predicted"/>
<evidence type="ECO:0000256" key="1">
    <source>
        <dbReference type="SAM" id="MobiDB-lite"/>
    </source>
</evidence>
<feature type="region of interest" description="Disordered" evidence="1">
    <location>
        <begin position="1"/>
        <end position="20"/>
    </location>
</feature>
<evidence type="ECO:0000313" key="2">
    <source>
        <dbReference type="EMBL" id="CZR58143.1"/>
    </source>
</evidence>
<dbReference type="OrthoDB" id="422736at2759"/>